<evidence type="ECO:0008006" key="3">
    <source>
        <dbReference type="Google" id="ProtNLM"/>
    </source>
</evidence>
<accession>A0A7W0CN59</accession>
<gene>
    <name evidence="1" type="ORF">HNR30_005635</name>
</gene>
<proteinExistence type="predicted"/>
<dbReference type="RefSeq" id="WP_181612982.1">
    <property type="nucleotide sequence ID" value="NZ_BAABAM010000005.1"/>
</dbReference>
<keyword evidence="2" id="KW-1185">Reference proteome</keyword>
<dbReference type="AlphaFoldDB" id="A0A7W0CN59"/>
<protein>
    <recommendedName>
        <fullName evidence="3">Adhesin domain-containing protein</fullName>
    </recommendedName>
</protein>
<dbReference type="Proteomes" id="UP000530928">
    <property type="component" value="Unassembled WGS sequence"/>
</dbReference>
<comment type="caution">
    <text evidence="1">The sequence shown here is derived from an EMBL/GenBank/DDBJ whole genome shotgun (WGS) entry which is preliminary data.</text>
</comment>
<evidence type="ECO:0000313" key="1">
    <source>
        <dbReference type="EMBL" id="MBA2894274.1"/>
    </source>
</evidence>
<name>A0A7W0CN59_9ACTN</name>
<sequence length="257" mass="27682">MKAFWLLVGSLCTVFAVGVATAGMFAGFADARAPSETVSWSESFDRTSLKIDASRGDIELTIERGPAGQIFVEKSLQWWEAKPETGEEWDRRSLKLSSNCEDGRVAATNCLVHYLVRVPADTDIEAVTGSGALHVSRLRGNLTLTSENGTIDMAEIWSPQVLARSDRGHIFSFGMLSDSVDAESVTGSVRLSFDKAPGQVRAAVQTGDEIEIRVPEGTAYNVAVEAVHDFIGVMRSAEAAHTMTLSNPHGTVKVCCS</sequence>
<evidence type="ECO:0000313" key="2">
    <source>
        <dbReference type="Proteomes" id="UP000530928"/>
    </source>
</evidence>
<reference evidence="1 2" key="1">
    <citation type="submission" date="2020-07" db="EMBL/GenBank/DDBJ databases">
        <title>Genomic Encyclopedia of Type Strains, Phase IV (KMG-IV): sequencing the most valuable type-strain genomes for metagenomic binning, comparative biology and taxonomic classification.</title>
        <authorList>
            <person name="Goeker M."/>
        </authorList>
    </citation>
    <scope>NUCLEOTIDE SEQUENCE [LARGE SCALE GENOMIC DNA]</scope>
    <source>
        <strain evidence="1 2">DSM 45533</strain>
    </source>
</reference>
<organism evidence="1 2">
    <name type="scientific">Nonomuraea soli</name>
    <dbReference type="NCBI Taxonomy" id="1032476"/>
    <lineage>
        <taxon>Bacteria</taxon>
        <taxon>Bacillati</taxon>
        <taxon>Actinomycetota</taxon>
        <taxon>Actinomycetes</taxon>
        <taxon>Streptosporangiales</taxon>
        <taxon>Streptosporangiaceae</taxon>
        <taxon>Nonomuraea</taxon>
    </lineage>
</organism>
<dbReference type="EMBL" id="JACDUR010000005">
    <property type="protein sequence ID" value="MBA2894274.1"/>
    <property type="molecule type" value="Genomic_DNA"/>
</dbReference>